<dbReference type="SUPFAM" id="SSF51182">
    <property type="entry name" value="RmlC-like cupins"/>
    <property type="match status" value="1"/>
</dbReference>
<dbReference type="SMART" id="SM00835">
    <property type="entry name" value="Cupin_1"/>
    <property type="match status" value="2"/>
</dbReference>
<dbReference type="GO" id="GO:0045735">
    <property type="term" value="F:nutrient reservoir activity"/>
    <property type="evidence" value="ECO:0007669"/>
    <property type="project" value="UniProtKB-KW"/>
</dbReference>
<dbReference type="PRINTS" id="PR00439">
    <property type="entry name" value="11SGLOBULIN"/>
</dbReference>
<evidence type="ECO:0000256" key="4">
    <source>
        <dbReference type="ARBA" id="ARBA00023157"/>
    </source>
</evidence>
<keyword evidence="6" id="KW-0732">Signal</keyword>
<feature type="signal peptide" evidence="6">
    <location>
        <begin position="1"/>
        <end position="20"/>
    </location>
</feature>
<dbReference type="Pfam" id="PF00190">
    <property type="entry name" value="Cupin_1"/>
    <property type="match status" value="2"/>
</dbReference>
<comment type="similarity">
    <text evidence="1">Belongs to the 11S seed storage protein (globulins) family.</text>
</comment>
<feature type="domain" description="Cupin type-1" evidence="7">
    <location>
        <begin position="49"/>
        <end position="331"/>
    </location>
</feature>
<reference evidence="8" key="1">
    <citation type="submission" date="2014-09" db="EMBL/GenBank/DDBJ databases">
        <title>Functional characterization of Bwleg gene from common buckwheat (Fagopyrum esculentum).</title>
        <authorList>
            <person name="Dohtdong L."/>
            <person name="Chrungoo N.K."/>
        </authorList>
    </citation>
    <scope>NUCLEOTIDE SEQUENCE</scope>
</reference>
<evidence type="ECO:0000259" key="7">
    <source>
        <dbReference type="SMART" id="SM00835"/>
    </source>
</evidence>
<organism evidence="8">
    <name type="scientific">Fagopyrum esculentum</name>
    <name type="common">Common buckwheat</name>
    <name type="synonym">Polygonum fagopyrum</name>
    <dbReference type="NCBI Taxonomy" id="3617"/>
    <lineage>
        <taxon>Eukaryota</taxon>
        <taxon>Viridiplantae</taxon>
        <taxon>Streptophyta</taxon>
        <taxon>Embryophyta</taxon>
        <taxon>Tracheophyta</taxon>
        <taxon>Spermatophyta</taxon>
        <taxon>Magnoliopsida</taxon>
        <taxon>eudicotyledons</taxon>
        <taxon>Gunneridae</taxon>
        <taxon>Pentapetalae</taxon>
        <taxon>Caryophyllales</taxon>
        <taxon>Polygonaceae</taxon>
        <taxon>Polygonoideae</taxon>
        <taxon>Fagopyreae</taxon>
        <taxon>Fagopyrum</taxon>
    </lineage>
</organism>
<evidence type="ECO:0000256" key="1">
    <source>
        <dbReference type="ARBA" id="ARBA00007178"/>
    </source>
</evidence>
<feature type="compositionally biased region" description="Basic and acidic residues" evidence="5">
    <location>
        <begin position="137"/>
        <end position="224"/>
    </location>
</feature>
<dbReference type="CDD" id="cd02243">
    <property type="entry name" value="cupin_11S_legumin_C"/>
    <property type="match status" value="1"/>
</dbReference>
<dbReference type="PANTHER" id="PTHR31189:SF76">
    <property type="entry name" value="11S GLOBULIN SUBUNIT BETA-LIKE"/>
    <property type="match status" value="1"/>
</dbReference>
<evidence type="ECO:0000256" key="5">
    <source>
        <dbReference type="SAM" id="MobiDB-lite"/>
    </source>
</evidence>
<feature type="compositionally biased region" description="Basic and acidic residues" evidence="5">
    <location>
        <begin position="356"/>
        <end position="370"/>
    </location>
</feature>
<accession>A0A0A0YXA5</accession>
<feature type="compositionally biased region" description="Basic and acidic residues" evidence="5">
    <location>
        <begin position="275"/>
        <end position="297"/>
    </location>
</feature>
<feature type="region of interest" description="Disordered" evidence="5">
    <location>
        <begin position="126"/>
        <end position="224"/>
    </location>
</feature>
<feature type="region of interest" description="Disordered" evidence="5">
    <location>
        <begin position="356"/>
        <end position="376"/>
    </location>
</feature>
<dbReference type="PROSITE" id="PS51257">
    <property type="entry name" value="PROKAR_LIPOPROTEIN"/>
    <property type="match status" value="1"/>
</dbReference>
<evidence type="ECO:0000313" key="8">
    <source>
        <dbReference type="EMBL" id="AIX48756.1"/>
    </source>
</evidence>
<dbReference type="PANTHER" id="PTHR31189">
    <property type="entry name" value="OS03G0336100 PROTEIN-RELATED"/>
    <property type="match status" value="1"/>
</dbReference>
<feature type="chain" id="PRO_5001979561" evidence="6">
    <location>
        <begin position="21"/>
        <end position="565"/>
    </location>
</feature>
<evidence type="ECO:0000256" key="2">
    <source>
        <dbReference type="ARBA" id="ARBA00022761"/>
    </source>
</evidence>
<dbReference type="SMR" id="A0A0A0YXA5"/>
<keyword evidence="4" id="KW-1015">Disulfide bond</keyword>
<feature type="region of interest" description="Disordered" evidence="5">
    <location>
        <begin position="271"/>
        <end position="301"/>
    </location>
</feature>
<dbReference type="CDD" id="cd02242">
    <property type="entry name" value="cupin_11S_legumin_N"/>
    <property type="match status" value="1"/>
</dbReference>
<dbReference type="InterPro" id="IPR006045">
    <property type="entry name" value="Cupin_1"/>
</dbReference>
<dbReference type="InterPro" id="IPR006044">
    <property type="entry name" value="11S_seedstore_pln"/>
</dbReference>
<dbReference type="InterPro" id="IPR014710">
    <property type="entry name" value="RmlC-like_jellyroll"/>
</dbReference>
<dbReference type="Gene3D" id="2.60.120.10">
    <property type="entry name" value="Jelly Rolls"/>
    <property type="match status" value="3"/>
</dbReference>
<dbReference type="EMBL" id="KM488332">
    <property type="protein sequence ID" value="AIX48756.1"/>
    <property type="molecule type" value="mRNA"/>
</dbReference>
<sequence>MSTKLILSFSLCLMVLSCSAQLLPWQNGQRSRPHHGHQHIHHQCDITRLTASEPSRKVRSEAGVTETRDNDTPEFRCAGFVAVRVVIQPGGLLLPSYSNAPYITFVEQGRGVQGVVVPGCPETFQSESEFEYPQSQRDQRSRQSESEESSRGDQRTRQSESEEFSRGDQRTRQSESEEFSRGDQRTRQSESEEFSRGDQRTRQSESEEFSRGDQHQKIFRIRDGDVIPSPAGVVQWTHNDGDNDLISITLYDANSFQNQLDGNVRNFFLAGQSKQSREDRRSQRQTREEGSDRQSRESDDDEALLEANILTGFQDEILQEIFRNVDQETISKLRGDNDQRGFIVQARDLKLRVPEEYEEELQRERGDRKRGGSGRSNGLEQAFCNLKFKQNVNRPSRADVFNPRAGRINTVNSNNLPILEFIQLSAQHVVLYKNAILGPRWNLNAHSALYVTRGEGRVQVVGDEGRSVFDDNVQRGQILVVPQGFAVVLKAGREGLEWVELKNDDNAITSPIAGKTSVLRAIPVEVLANSYDISTKEAFRLKNGRQEVEVFLPFQSRDEKERERF</sequence>
<dbReference type="AlphaFoldDB" id="A0A0A0YXA5"/>
<evidence type="ECO:0000256" key="6">
    <source>
        <dbReference type="SAM" id="SignalP"/>
    </source>
</evidence>
<keyword evidence="3" id="KW-0708">Seed storage protein</keyword>
<name>A0A0A0YXA5_FAGES</name>
<evidence type="ECO:0000256" key="3">
    <source>
        <dbReference type="ARBA" id="ARBA00023129"/>
    </source>
</evidence>
<proteinExistence type="evidence at transcript level"/>
<protein>
    <submittedName>
        <fullName evidence="8">Legumin-like protein</fullName>
    </submittedName>
</protein>
<dbReference type="FunFam" id="2.60.120.10:FF:000073">
    <property type="entry name" value="Glycinin G1"/>
    <property type="match status" value="1"/>
</dbReference>
<dbReference type="InterPro" id="IPR050253">
    <property type="entry name" value="Seed_Storage-Functional"/>
</dbReference>
<keyword evidence="2" id="KW-0758">Storage protein</keyword>
<dbReference type="InterPro" id="IPR011051">
    <property type="entry name" value="RmlC_Cupin_sf"/>
</dbReference>
<feature type="domain" description="Cupin type-1" evidence="7">
    <location>
        <begin position="390"/>
        <end position="539"/>
    </location>
</feature>